<comment type="caution">
    <text evidence="2">The sequence shown here is derived from an EMBL/GenBank/DDBJ whole genome shotgun (WGS) entry which is preliminary data.</text>
</comment>
<evidence type="ECO:0000256" key="1">
    <source>
        <dbReference type="SAM" id="MobiDB-lite"/>
    </source>
</evidence>
<sequence length="63" mass="6864">MSPSQLEASACKDSQLSDPNMGVTGEDLSLSPDFGLIIFSLPPSFYSGIRTPQSHRLRLKILL</sequence>
<feature type="compositionally biased region" description="Polar residues" evidence="1">
    <location>
        <begin position="1"/>
        <end position="18"/>
    </location>
</feature>
<dbReference type="Proteomes" id="UP000191672">
    <property type="component" value="Unassembled WGS sequence"/>
</dbReference>
<accession>A0A1V6PH31</accession>
<dbReference type="EMBL" id="MDYN01000127">
    <property type="protein sequence ID" value="OQD76284.1"/>
    <property type="molecule type" value="Genomic_DNA"/>
</dbReference>
<dbReference type="AlphaFoldDB" id="A0A1V6PH31"/>
<name>A0A1V6PH31_9EURO</name>
<reference evidence="3" key="1">
    <citation type="journal article" date="2017" name="Nat. Microbiol.">
        <title>Global analysis of biosynthetic gene clusters reveals vast potential of secondary metabolite production in Penicillium species.</title>
        <authorList>
            <person name="Nielsen J.C."/>
            <person name="Grijseels S."/>
            <person name="Prigent S."/>
            <person name="Ji B."/>
            <person name="Dainat J."/>
            <person name="Nielsen K.F."/>
            <person name="Frisvad J.C."/>
            <person name="Workman M."/>
            <person name="Nielsen J."/>
        </authorList>
    </citation>
    <scope>NUCLEOTIDE SEQUENCE [LARGE SCALE GENOMIC DNA]</scope>
    <source>
        <strain evidence="3">IBT 31811</strain>
    </source>
</reference>
<protein>
    <submittedName>
        <fullName evidence="2">Uncharacterized protein</fullName>
    </submittedName>
</protein>
<organism evidence="2 3">
    <name type="scientific">Penicillium antarcticum</name>
    <dbReference type="NCBI Taxonomy" id="416450"/>
    <lineage>
        <taxon>Eukaryota</taxon>
        <taxon>Fungi</taxon>
        <taxon>Dikarya</taxon>
        <taxon>Ascomycota</taxon>
        <taxon>Pezizomycotina</taxon>
        <taxon>Eurotiomycetes</taxon>
        <taxon>Eurotiomycetidae</taxon>
        <taxon>Eurotiales</taxon>
        <taxon>Aspergillaceae</taxon>
        <taxon>Penicillium</taxon>
    </lineage>
</organism>
<evidence type="ECO:0000313" key="2">
    <source>
        <dbReference type="EMBL" id="OQD76284.1"/>
    </source>
</evidence>
<evidence type="ECO:0000313" key="3">
    <source>
        <dbReference type="Proteomes" id="UP000191672"/>
    </source>
</evidence>
<keyword evidence="3" id="KW-1185">Reference proteome</keyword>
<feature type="region of interest" description="Disordered" evidence="1">
    <location>
        <begin position="1"/>
        <end position="24"/>
    </location>
</feature>
<proteinExistence type="predicted"/>
<gene>
    <name evidence="2" type="ORF">PENANT_c127G06579</name>
</gene>